<dbReference type="PRINTS" id="PR00344">
    <property type="entry name" value="BCTRLSENSOR"/>
</dbReference>
<dbReference type="SUPFAM" id="SSF55874">
    <property type="entry name" value="ATPase domain of HSP90 chaperone/DNA topoisomerase II/histidine kinase"/>
    <property type="match status" value="1"/>
</dbReference>
<keyword evidence="8" id="KW-0067">ATP-binding</keyword>
<dbReference type="PANTHER" id="PTHR43065">
    <property type="entry name" value="SENSOR HISTIDINE KINASE"/>
    <property type="match status" value="1"/>
</dbReference>
<keyword evidence="4" id="KW-0902">Two-component regulatory system</keyword>
<dbReference type="CDD" id="cd00038">
    <property type="entry name" value="CAP_ED"/>
    <property type="match status" value="1"/>
</dbReference>
<dbReference type="Gene3D" id="1.10.287.130">
    <property type="match status" value="1"/>
</dbReference>
<dbReference type="InterPro" id="IPR018490">
    <property type="entry name" value="cNMP-bd_dom_sf"/>
</dbReference>
<dbReference type="InterPro" id="IPR014710">
    <property type="entry name" value="RmlC-like_jellyroll"/>
</dbReference>
<evidence type="ECO:0000256" key="3">
    <source>
        <dbReference type="ARBA" id="ARBA00022777"/>
    </source>
</evidence>
<comment type="catalytic activity">
    <reaction evidence="1">
        <text>ATP + protein L-histidine = ADP + protein N-phospho-L-histidine.</text>
        <dbReference type="EC" id="2.7.13.3"/>
    </reaction>
</comment>
<dbReference type="InterPro" id="IPR000595">
    <property type="entry name" value="cNMP-bd_dom"/>
</dbReference>
<evidence type="ECO:0000259" key="6">
    <source>
        <dbReference type="PROSITE" id="PS50042"/>
    </source>
</evidence>
<keyword evidence="3" id="KW-0418">Kinase</keyword>
<feature type="region of interest" description="Disordered" evidence="5">
    <location>
        <begin position="450"/>
        <end position="469"/>
    </location>
</feature>
<name>A0ABN1NH18_9PSEU</name>
<dbReference type="PROSITE" id="PS50109">
    <property type="entry name" value="HIS_KIN"/>
    <property type="match status" value="1"/>
</dbReference>
<evidence type="ECO:0000313" key="9">
    <source>
        <dbReference type="Proteomes" id="UP001499967"/>
    </source>
</evidence>
<keyword evidence="3" id="KW-0808">Transferase</keyword>
<evidence type="ECO:0000256" key="5">
    <source>
        <dbReference type="SAM" id="MobiDB-lite"/>
    </source>
</evidence>
<evidence type="ECO:0000259" key="7">
    <source>
        <dbReference type="PROSITE" id="PS50109"/>
    </source>
</evidence>
<feature type="domain" description="Histidine kinase" evidence="7">
    <location>
        <begin position="281"/>
        <end position="447"/>
    </location>
</feature>
<proteinExistence type="predicted"/>
<feature type="domain" description="Cyclic nucleotide-binding" evidence="6">
    <location>
        <begin position="17"/>
        <end position="98"/>
    </location>
</feature>
<evidence type="ECO:0000256" key="1">
    <source>
        <dbReference type="ARBA" id="ARBA00000085"/>
    </source>
</evidence>
<dbReference type="InterPro" id="IPR036890">
    <property type="entry name" value="HATPase_C_sf"/>
</dbReference>
<sequence length="469" mass="51766">MAWLCRNGRVEWFESGYVYREDDLATSFFVLLEGEFAISRRVADEDVEINRTSHVGAYAGAWRSFFGDRVSQTLDNTLRTTKPSRVYVLPADKFAELMREWYPMPVHLLEGLFLGLKNTQQAISQRERLLALGALAAGLTHELNNPVAAAMRATAALRERLAGTRRPLGSPSAEDVDRDEPASLVDLRRQAIDHLERAQQLGPLEASDREDDLVDWLDAHGITDAWRIASTFVQAGLTADRLGAVADTLADDSTLADVLGRLHRAIDIELLMDEMDGATARIAALVTAAQEYSQLDRTPYRDVDVHELLDSTLLMLNRRIGDGIAVVVEYDRDLPPIPVYAAEMNQVWTNLISNAVDAMNGHGTLTVRTSRDDDRLLVEICDTGAGVAEEIKSRIFEPFFTTKPVGAGTGLGLDVSWRIVTNKHRGDLSFESSPGHTRFMVRLPFDAAPGTGGLREGARSPGCRPRSKA</sequence>
<dbReference type="Pfam" id="PF00027">
    <property type="entry name" value="cNMP_binding"/>
    <property type="match status" value="1"/>
</dbReference>
<protein>
    <recommendedName>
        <fullName evidence="2">histidine kinase</fullName>
        <ecNumber evidence="2">2.7.13.3</ecNumber>
    </recommendedName>
</protein>
<dbReference type="EC" id="2.7.13.3" evidence="2"/>
<dbReference type="Proteomes" id="UP001499967">
    <property type="component" value="Unassembled WGS sequence"/>
</dbReference>
<reference evidence="8 9" key="1">
    <citation type="journal article" date="2019" name="Int. J. Syst. Evol. Microbiol.">
        <title>The Global Catalogue of Microorganisms (GCM) 10K type strain sequencing project: providing services to taxonomists for standard genome sequencing and annotation.</title>
        <authorList>
            <consortium name="The Broad Institute Genomics Platform"/>
            <consortium name="The Broad Institute Genome Sequencing Center for Infectious Disease"/>
            <person name="Wu L."/>
            <person name="Ma J."/>
        </authorList>
    </citation>
    <scope>NUCLEOTIDE SEQUENCE [LARGE SCALE GENOMIC DNA]</scope>
    <source>
        <strain evidence="8 9">JCM 11117</strain>
    </source>
</reference>
<dbReference type="Gene3D" id="2.60.120.10">
    <property type="entry name" value="Jelly Rolls"/>
    <property type="match status" value="1"/>
</dbReference>
<dbReference type="Pfam" id="PF02518">
    <property type="entry name" value="HATPase_c"/>
    <property type="match status" value="1"/>
</dbReference>
<dbReference type="SMART" id="SM00387">
    <property type="entry name" value="HATPase_c"/>
    <property type="match status" value="1"/>
</dbReference>
<organism evidence="8 9">
    <name type="scientific">Pseudonocardia zijingensis</name>
    <dbReference type="NCBI Taxonomy" id="153376"/>
    <lineage>
        <taxon>Bacteria</taxon>
        <taxon>Bacillati</taxon>
        <taxon>Actinomycetota</taxon>
        <taxon>Actinomycetes</taxon>
        <taxon>Pseudonocardiales</taxon>
        <taxon>Pseudonocardiaceae</taxon>
        <taxon>Pseudonocardia</taxon>
    </lineage>
</organism>
<dbReference type="InterPro" id="IPR004358">
    <property type="entry name" value="Sig_transdc_His_kin-like_C"/>
</dbReference>
<evidence type="ECO:0000313" key="8">
    <source>
        <dbReference type="EMBL" id="GAA0907281.1"/>
    </source>
</evidence>
<accession>A0ABN1NH18</accession>
<dbReference type="EMBL" id="BAAAHP010000306">
    <property type="protein sequence ID" value="GAA0907281.1"/>
    <property type="molecule type" value="Genomic_DNA"/>
</dbReference>
<gene>
    <name evidence="8" type="ORF">GCM10009559_75980</name>
</gene>
<dbReference type="GO" id="GO:0005524">
    <property type="term" value="F:ATP binding"/>
    <property type="evidence" value="ECO:0007669"/>
    <property type="project" value="UniProtKB-KW"/>
</dbReference>
<dbReference type="SUPFAM" id="SSF51206">
    <property type="entry name" value="cAMP-binding domain-like"/>
    <property type="match status" value="1"/>
</dbReference>
<keyword evidence="8" id="KW-0547">Nucleotide-binding</keyword>
<dbReference type="InterPro" id="IPR005467">
    <property type="entry name" value="His_kinase_dom"/>
</dbReference>
<evidence type="ECO:0000256" key="2">
    <source>
        <dbReference type="ARBA" id="ARBA00012438"/>
    </source>
</evidence>
<dbReference type="PANTHER" id="PTHR43065:SF48">
    <property type="entry name" value="HISTIDINE KINASE"/>
    <property type="match status" value="1"/>
</dbReference>
<keyword evidence="9" id="KW-1185">Reference proteome</keyword>
<evidence type="ECO:0000256" key="4">
    <source>
        <dbReference type="ARBA" id="ARBA00023012"/>
    </source>
</evidence>
<dbReference type="PROSITE" id="PS50042">
    <property type="entry name" value="CNMP_BINDING_3"/>
    <property type="match status" value="1"/>
</dbReference>
<dbReference type="InterPro" id="IPR003594">
    <property type="entry name" value="HATPase_dom"/>
</dbReference>
<comment type="caution">
    <text evidence="8">The sequence shown here is derived from an EMBL/GenBank/DDBJ whole genome shotgun (WGS) entry which is preliminary data.</text>
</comment>
<dbReference type="Gene3D" id="3.30.565.10">
    <property type="entry name" value="Histidine kinase-like ATPase, C-terminal domain"/>
    <property type="match status" value="1"/>
</dbReference>